<organism evidence="8 9">
    <name type="scientific">Protopolystoma xenopodis</name>
    <dbReference type="NCBI Taxonomy" id="117903"/>
    <lineage>
        <taxon>Eukaryota</taxon>
        <taxon>Metazoa</taxon>
        <taxon>Spiralia</taxon>
        <taxon>Lophotrochozoa</taxon>
        <taxon>Platyhelminthes</taxon>
        <taxon>Monogenea</taxon>
        <taxon>Polyopisthocotylea</taxon>
        <taxon>Polystomatidea</taxon>
        <taxon>Polystomatidae</taxon>
        <taxon>Protopolystoma</taxon>
    </lineage>
</organism>
<dbReference type="CDD" id="cd12383">
    <property type="entry name" value="RRM_RBM42"/>
    <property type="match status" value="1"/>
</dbReference>
<dbReference type="SUPFAM" id="SSF54928">
    <property type="entry name" value="RNA-binding domain, RBD"/>
    <property type="match status" value="1"/>
</dbReference>
<dbReference type="EMBL" id="CAAALY010252605">
    <property type="protein sequence ID" value="VEL36568.1"/>
    <property type="molecule type" value="Genomic_DNA"/>
</dbReference>
<evidence type="ECO:0000256" key="3">
    <source>
        <dbReference type="ARBA" id="ARBA00022884"/>
    </source>
</evidence>
<dbReference type="SMART" id="SM00361">
    <property type="entry name" value="RRM_1"/>
    <property type="match status" value="1"/>
</dbReference>
<evidence type="ECO:0000256" key="5">
    <source>
        <dbReference type="PROSITE-ProRule" id="PRU00176"/>
    </source>
</evidence>
<dbReference type="InterPro" id="IPR035979">
    <property type="entry name" value="RBD_domain_sf"/>
</dbReference>
<accession>A0A448XH21</accession>
<dbReference type="InterPro" id="IPR012677">
    <property type="entry name" value="Nucleotide-bd_a/b_plait_sf"/>
</dbReference>
<dbReference type="PANTHER" id="PTHR47640">
    <property type="entry name" value="TRNA SELENOCYSTEINE 1-ASSOCIATED PROTEIN 1-RELATED-RELATED"/>
    <property type="match status" value="1"/>
</dbReference>
<reference evidence="8" key="1">
    <citation type="submission" date="2018-11" db="EMBL/GenBank/DDBJ databases">
        <authorList>
            <consortium name="Pathogen Informatics"/>
        </authorList>
    </citation>
    <scope>NUCLEOTIDE SEQUENCE</scope>
</reference>
<evidence type="ECO:0000256" key="6">
    <source>
        <dbReference type="SAM" id="MobiDB-lite"/>
    </source>
</evidence>
<dbReference type="GO" id="GO:0003729">
    <property type="term" value="F:mRNA binding"/>
    <property type="evidence" value="ECO:0007669"/>
    <property type="project" value="InterPro"/>
</dbReference>
<evidence type="ECO:0000256" key="4">
    <source>
        <dbReference type="ARBA" id="ARBA00030574"/>
    </source>
</evidence>
<dbReference type="InterPro" id="IPR034215">
    <property type="entry name" value="RBM42_RRM"/>
</dbReference>
<comment type="similarity">
    <text evidence="1">Belongs to the RRM RBM42 family.</text>
</comment>
<dbReference type="AlphaFoldDB" id="A0A448XH21"/>
<feature type="region of interest" description="Disordered" evidence="6">
    <location>
        <begin position="1"/>
        <end position="31"/>
    </location>
</feature>
<keyword evidence="3 5" id="KW-0694">RNA-binding</keyword>
<dbReference type="InterPro" id="IPR050825">
    <property type="entry name" value="RBM42_RBP45_47-like"/>
</dbReference>
<dbReference type="SMART" id="SM00360">
    <property type="entry name" value="RRM"/>
    <property type="match status" value="1"/>
</dbReference>
<dbReference type="Proteomes" id="UP000784294">
    <property type="component" value="Unassembled WGS sequence"/>
</dbReference>
<evidence type="ECO:0000256" key="1">
    <source>
        <dbReference type="ARBA" id="ARBA00007408"/>
    </source>
</evidence>
<dbReference type="InterPro" id="IPR000504">
    <property type="entry name" value="RRM_dom"/>
</dbReference>
<proteinExistence type="inferred from homology"/>
<name>A0A448XH21_9PLAT</name>
<keyword evidence="9" id="KW-1185">Reference proteome</keyword>
<evidence type="ECO:0000313" key="9">
    <source>
        <dbReference type="Proteomes" id="UP000784294"/>
    </source>
</evidence>
<evidence type="ECO:0000259" key="7">
    <source>
        <dbReference type="PROSITE" id="PS50102"/>
    </source>
</evidence>
<dbReference type="PANTHER" id="PTHR47640:SF11">
    <property type="entry name" value="RNA-BINDING PROTEIN 42"/>
    <property type="match status" value="1"/>
</dbReference>
<evidence type="ECO:0000256" key="2">
    <source>
        <dbReference type="ARBA" id="ARBA00015192"/>
    </source>
</evidence>
<gene>
    <name evidence="8" type="ORF">PXEA_LOCUS30008</name>
</gene>
<dbReference type="Gene3D" id="3.30.70.330">
    <property type="match status" value="1"/>
</dbReference>
<dbReference type="Pfam" id="PF00076">
    <property type="entry name" value="RRM_1"/>
    <property type="match status" value="1"/>
</dbReference>
<evidence type="ECO:0000313" key="8">
    <source>
        <dbReference type="EMBL" id="VEL36568.1"/>
    </source>
</evidence>
<protein>
    <recommendedName>
        <fullName evidence="2">RNA-binding protein 42</fullName>
    </recommendedName>
    <alternativeName>
        <fullName evidence="4">RNA-binding motif protein 42</fullName>
    </alternativeName>
</protein>
<sequence>MKSAASVISGVGASSIPSTSASAGLPNMTMTPKDANAAEAIAKSRSVRTQAAYEDQFQKKKKRYLRTAAGMVWEDPNLNEWDPNDFRMFCGDLGQEVDDETLRRAFSHYESFKKAHVVRDKRTNKSRGYGFVSFSDPNDFTRALREVNGKYVGNRPIKLKKSNWRSRQLEVQKKRDKEKKKLGLKI</sequence>
<comment type="caution">
    <text evidence="8">The sequence shown here is derived from an EMBL/GenBank/DDBJ whole genome shotgun (WGS) entry which is preliminary data.</text>
</comment>
<feature type="compositionally biased region" description="Basic and acidic residues" evidence="6">
    <location>
        <begin position="167"/>
        <end position="186"/>
    </location>
</feature>
<dbReference type="PROSITE" id="PS50102">
    <property type="entry name" value="RRM"/>
    <property type="match status" value="1"/>
</dbReference>
<feature type="domain" description="RRM" evidence="7">
    <location>
        <begin position="86"/>
        <end position="164"/>
    </location>
</feature>
<dbReference type="OrthoDB" id="1749473at2759"/>
<dbReference type="InterPro" id="IPR003954">
    <property type="entry name" value="RRM_euk-type"/>
</dbReference>
<feature type="region of interest" description="Disordered" evidence="6">
    <location>
        <begin position="163"/>
        <end position="186"/>
    </location>
</feature>
<feature type="compositionally biased region" description="Low complexity" evidence="6">
    <location>
        <begin position="1"/>
        <end position="16"/>
    </location>
</feature>